<dbReference type="Proteomes" id="UP000050863">
    <property type="component" value="Unassembled WGS sequence"/>
</dbReference>
<gene>
    <name evidence="1" type="ORF">CQ12_38780</name>
</gene>
<keyword evidence="2" id="KW-1185">Reference proteome</keyword>
<protein>
    <submittedName>
        <fullName evidence="1">Uncharacterized protein</fullName>
    </submittedName>
</protein>
<organism evidence="1 2">
    <name type="scientific">Bradyrhizobium jicamae</name>
    <dbReference type="NCBI Taxonomy" id="280332"/>
    <lineage>
        <taxon>Bacteria</taxon>
        <taxon>Pseudomonadati</taxon>
        <taxon>Pseudomonadota</taxon>
        <taxon>Alphaproteobacteria</taxon>
        <taxon>Hyphomicrobiales</taxon>
        <taxon>Nitrobacteraceae</taxon>
        <taxon>Bradyrhizobium</taxon>
    </lineage>
</organism>
<proteinExistence type="predicted"/>
<dbReference type="AlphaFoldDB" id="A0A0R3L8Y8"/>
<dbReference type="OrthoDB" id="8253166at2"/>
<reference evidence="1 2" key="1">
    <citation type="submission" date="2014-03" db="EMBL/GenBank/DDBJ databases">
        <title>Bradyrhizobium valentinum sp. nov., isolated from effective nodules of Lupinus mariae-josephae, a lupine endemic of basic-lime soils in Eastern Spain.</title>
        <authorList>
            <person name="Duran D."/>
            <person name="Rey L."/>
            <person name="Navarro A."/>
            <person name="Busquets A."/>
            <person name="Imperial J."/>
            <person name="Ruiz-Argueso T."/>
        </authorList>
    </citation>
    <scope>NUCLEOTIDE SEQUENCE [LARGE SCALE GENOMIC DNA]</scope>
    <source>
        <strain evidence="1 2">PAC68</strain>
    </source>
</reference>
<evidence type="ECO:0000313" key="2">
    <source>
        <dbReference type="Proteomes" id="UP000050863"/>
    </source>
</evidence>
<dbReference type="EMBL" id="LLXZ01000130">
    <property type="protein sequence ID" value="KRR04425.1"/>
    <property type="molecule type" value="Genomic_DNA"/>
</dbReference>
<name>A0A0R3L8Y8_9BRAD</name>
<dbReference type="RefSeq" id="WP_057837344.1">
    <property type="nucleotide sequence ID" value="NZ_LLXZ01000130.1"/>
</dbReference>
<sequence length="74" mass="8276">MPFLVKARRDDQFFTATLATAKEAFERAVEWQVVGRVTDISINDGDKTFSISEFSLVMALAEIENTVVADATKY</sequence>
<comment type="caution">
    <text evidence="1">The sequence shown here is derived from an EMBL/GenBank/DDBJ whole genome shotgun (WGS) entry which is preliminary data.</text>
</comment>
<evidence type="ECO:0000313" key="1">
    <source>
        <dbReference type="EMBL" id="KRR04425.1"/>
    </source>
</evidence>
<accession>A0A0R3L8Y8</accession>